<evidence type="ECO:0000313" key="2">
    <source>
        <dbReference type="EMBL" id="ROS39432.1"/>
    </source>
</evidence>
<dbReference type="Gene3D" id="3.40.430.10">
    <property type="entry name" value="Dihydrofolate Reductase, subunit A"/>
    <property type="match status" value="1"/>
</dbReference>
<dbReference type="InterPro" id="IPR050765">
    <property type="entry name" value="Riboflavin_Biosynth_HTPR"/>
</dbReference>
<dbReference type="GO" id="GO:0009231">
    <property type="term" value="P:riboflavin biosynthetic process"/>
    <property type="evidence" value="ECO:0007669"/>
    <property type="project" value="InterPro"/>
</dbReference>
<reference evidence="2 3" key="1">
    <citation type="submission" date="2018-11" db="EMBL/GenBank/DDBJ databases">
        <title>Sequencing the genomes of 1000 actinobacteria strains.</title>
        <authorList>
            <person name="Klenk H.-P."/>
        </authorList>
    </citation>
    <scope>NUCLEOTIDE SEQUENCE [LARGE SCALE GENOMIC DNA]</scope>
    <source>
        <strain evidence="2 3">DSM 44348</strain>
    </source>
</reference>
<protein>
    <submittedName>
        <fullName evidence="2">Dihydrofolate reductase</fullName>
    </submittedName>
</protein>
<dbReference type="Pfam" id="PF01872">
    <property type="entry name" value="RibD_C"/>
    <property type="match status" value="1"/>
</dbReference>
<name>A0A3N2GS38_9PSEU</name>
<dbReference type="GO" id="GO:0008703">
    <property type="term" value="F:5-amino-6-(5-phosphoribosylamino)uracil reductase activity"/>
    <property type="evidence" value="ECO:0007669"/>
    <property type="project" value="InterPro"/>
</dbReference>
<dbReference type="InterPro" id="IPR002734">
    <property type="entry name" value="RibDG_C"/>
</dbReference>
<dbReference type="PANTHER" id="PTHR38011:SF12">
    <property type="entry name" value="BIFUNCTIONAL DEAMINASE-REDUCTASE DOMAIN PROTEIN"/>
    <property type="match status" value="1"/>
</dbReference>
<dbReference type="RefSeq" id="WP_027931760.1">
    <property type="nucleotide sequence ID" value="NZ_CBDRBM010000020.1"/>
</dbReference>
<feature type="domain" description="Bacterial bifunctional deaminase-reductase C-terminal" evidence="1">
    <location>
        <begin position="3"/>
        <end position="186"/>
    </location>
</feature>
<dbReference type="PANTHER" id="PTHR38011">
    <property type="entry name" value="DIHYDROFOLATE REDUCTASE FAMILY PROTEIN (AFU_ORTHOLOGUE AFUA_8G06820)"/>
    <property type="match status" value="1"/>
</dbReference>
<comment type="caution">
    <text evidence="2">The sequence shown here is derived from an EMBL/GenBank/DDBJ whole genome shotgun (WGS) entry which is preliminary data.</text>
</comment>
<evidence type="ECO:0000259" key="1">
    <source>
        <dbReference type="Pfam" id="PF01872"/>
    </source>
</evidence>
<sequence length="197" mass="21688">MSKVFSSLGVSADGFLAGPRQTRKDPLGEGGEQLHRWMFETPDENRPEIDAIVDAGAFIMGRNMFGPVRGEWDEDWRGWWGDEPPYHGPVFVLTHFPHEPIEMEGGTTFHFVTDGIESALKQARSAAGDRNVSVAGGASTVNQYLAAGLIDELRLHIAPLVLGEGERLFAGLSDLDLEPVSSRTTSLVTHVTYRVRR</sequence>
<accession>A0A3N2GS38</accession>
<organism evidence="2 3">
    <name type="scientific">Amycolatopsis thermoflava</name>
    <dbReference type="NCBI Taxonomy" id="84480"/>
    <lineage>
        <taxon>Bacteria</taxon>
        <taxon>Bacillati</taxon>
        <taxon>Actinomycetota</taxon>
        <taxon>Actinomycetes</taxon>
        <taxon>Pseudonocardiales</taxon>
        <taxon>Pseudonocardiaceae</taxon>
        <taxon>Amycolatopsis</taxon>
        <taxon>Amycolatopsis methanolica group</taxon>
    </lineage>
</organism>
<dbReference type="GeneID" id="301843165"/>
<dbReference type="Proteomes" id="UP000274843">
    <property type="component" value="Unassembled WGS sequence"/>
</dbReference>
<proteinExistence type="predicted"/>
<keyword evidence="3" id="KW-1185">Reference proteome</keyword>
<dbReference type="AlphaFoldDB" id="A0A3N2GS38"/>
<dbReference type="SUPFAM" id="SSF53597">
    <property type="entry name" value="Dihydrofolate reductase-like"/>
    <property type="match status" value="1"/>
</dbReference>
<dbReference type="EMBL" id="RKHY01000001">
    <property type="protein sequence ID" value="ROS39432.1"/>
    <property type="molecule type" value="Genomic_DNA"/>
</dbReference>
<gene>
    <name evidence="2" type="ORF">EDD35_1737</name>
</gene>
<dbReference type="InterPro" id="IPR024072">
    <property type="entry name" value="DHFR-like_dom_sf"/>
</dbReference>
<evidence type="ECO:0000313" key="3">
    <source>
        <dbReference type="Proteomes" id="UP000274843"/>
    </source>
</evidence>